<dbReference type="SMART" id="SM01323">
    <property type="entry name" value="YajC"/>
    <property type="match status" value="1"/>
</dbReference>
<dbReference type="OrthoDB" id="4966669at2"/>
<name>A0A5R9AM97_9MICC</name>
<protein>
    <submittedName>
        <fullName evidence="3">Preprotein translocase subunit YajC</fullName>
    </submittedName>
</protein>
<dbReference type="EMBL" id="VAWA01000002">
    <property type="protein sequence ID" value="TLP79540.1"/>
    <property type="molecule type" value="Genomic_DNA"/>
</dbReference>
<keyword evidence="4" id="KW-1185">Reference proteome</keyword>
<dbReference type="Pfam" id="PF02699">
    <property type="entry name" value="YajC"/>
    <property type="match status" value="1"/>
</dbReference>
<dbReference type="Proteomes" id="UP000306544">
    <property type="component" value="Unassembled WGS sequence"/>
</dbReference>
<feature type="region of interest" description="Disordered" evidence="1">
    <location>
        <begin position="114"/>
        <end position="143"/>
    </location>
</feature>
<feature type="transmembrane region" description="Helical" evidence="2">
    <location>
        <begin position="30"/>
        <end position="48"/>
    </location>
</feature>
<dbReference type="AlphaFoldDB" id="A0A5R9AM97"/>
<evidence type="ECO:0000313" key="3">
    <source>
        <dbReference type="EMBL" id="TLP79540.1"/>
    </source>
</evidence>
<comment type="caution">
    <text evidence="3">The sequence shown here is derived from an EMBL/GenBank/DDBJ whole genome shotgun (WGS) entry which is preliminary data.</text>
</comment>
<keyword evidence="2" id="KW-1133">Transmembrane helix</keyword>
<evidence type="ECO:0000313" key="4">
    <source>
        <dbReference type="Proteomes" id="UP000306544"/>
    </source>
</evidence>
<evidence type="ECO:0000256" key="1">
    <source>
        <dbReference type="SAM" id="MobiDB-lite"/>
    </source>
</evidence>
<gene>
    <name evidence="3" type="ORF">FEF27_02835</name>
</gene>
<accession>A0A5R9AM97</accession>
<reference evidence="3 4" key="1">
    <citation type="submission" date="2019-05" db="EMBL/GenBank/DDBJ databases">
        <title>Nesterenkonia sp. GY239, isolated from the Southern Atlantic Ocean.</title>
        <authorList>
            <person name="Zhang G."/>
        </authorList>
    </citation>
    <scope>NUCLEOTIDE SEQUENCE [LARGE SCALE GENOMIC DNA]</scope>
    <source>
        <strain evidence="3 4">GY239</strain>
    </source>
</reference>
<evidence type="ECO:0000256" key="2">
    <source>
        <dbReference type="SAM" id="Phobius"/>
    </source>
</evidence>
<dbReference type="InterPro" id="IPR003849">
    <property type="entry name" value="Preprotein_translocase_YajC"/>
</dbReference>
<keyword evidence="2" id="KW-0472">Membrane</keyword>
<dbReference type="RefSeq" id="WP_138169301.1">
    <property type="nucleotide sequence ID" value="NZ_VAWA01000002.1"/>
</dbReference>
<keyword evidence="2" id="KW-0812">Transmembrane</keyword>
<organism evidence="3 4">
    <name type="scientific">Nesterenkonia sphaerica</name>
    <dbReference type="NCBI Taxonomy" id="1804988"/>
    <lineage>
        <taxon>Bacteria</taxon>
        <taxon>Bacillati</taxon>
        <taxon>Actinomycetota</taxon>
        <taxon>Actinomycetes</taxon>
        <taxon>Micrococcales</taxon>
        <taxon>Micrococcaceae</taxon>
        <taxon>Nesterenkonia</taxon>
    </lineage>
</organism>
<proteinExistence type="predicted"/>
<sequence>MIDSLTLHLSTVTAAAPVAGAEGGEAGGSAIFMLLMFGLLALFIFATWRRSRKMREDVRKANEGAVVGAEVVTAGGIVGRVVSRDDEHQRITLEFSHGDRMDFLLQAVQQVVEPAPGQRPETDVTEADQPDIDPTAPDSTDPR</sequence>